<protein>
    <submittedName>
        <fullName evidence="1">Uncharacterized protein</fullName>
    </submittedName>
</protein>
<gene>
    <name evidence="1" type="ORF">FIBRA_06325</name>
</gene>
<proteinExistence type="predicted"/>
<dbReference type="GeneID" id="24099074"/>
<dbReference type="RefSeq" id="XP_012183446.1">
    <property type="nucleotide sequence ID" value="XM_012328056.1"/>
</dbReference>
<dbReference type="InParanoid" id="J4GB55"/>
<accession>J4GB55</accession>
<name>J4GB55_9APHY</name>
<dbReference type="AlphaFoldDB" id="J4GB55"/>
<dbReference type="Proteomes" id="UP000006352">
    <property type="component" value="Unassembled WGS sequence"/>
</dbReference>
<evidence type="ECO:0000313" key="1">
    <source>
        <dbReference type="EMBL" id="CCM04163.1"/>
    </source>
</evidence>
<sequence length="205" mass="22122">MPGARDVRPRIPHPVLGHVNLMVDTLIANASADDLRAILRGTIATSPLSVASTLTAVARRQLLQTKAATILPEQQLFITRSADGSTVPSAELPGFLSQIRALYGAGLGFASLKILAMLVKAAEGVHCEEGSELEGLLASIDVDISQAIQSSKEEIESGRVMDWHAAKETVDNLREVIKENRKMVESRGKGYLFEQGAIGLHFWNI</sequence>
<reference evidence="1 2" key="1">
    <citation type="journal article" date="2012" name="Appl. Environ. Microbiol.">
        <title>Short-read sequencing for genomic analysis of the brown rot fungus Fibroporia radiculosa.</title>
        <authorList>
            <person name="Tang J.D."/>
            <person name="Perkins A.D."/>
            <person name="Sonstegard T.S."/>
            <person name="Schroeder S.G."/>
            <person name="Burgess S.C."/>
            <person name="Diehl S.V."/>
        </authorList>
    </citation>
    <scope>NUCLEOTIDE SEQUENCE [LARGE SCALE GENOMIC DNA]</scope>
    <source>
        <strain evidence="1 2">TFFH 294</strain>
    </source>
</reference>
<dbReference type="EMBL" id="HE797143">
    <property type="protein sequence ID" value="CCM04163.1"/>
    <property type="molecule type" value="Genomic_DNA"/>
</dbReference>
<evidence type="ECO:0000313" key="2">
    <source>
        <dbReference type="Proteomes" id="UP000006352"/>
    </source>
</evidence>
<dbReference type="OrthoDB" id="3219836at2759"/>
<dbReference type="HOGENOM" id="CLU_080473_0_0_1"/>
<dbReference type="STRING" id="599839.J4GB55"/>
<keyword evidence="2" id="KW-1185">Reference proteome</keyword>
<organism evidence="1 2">
    <name type="scientific">Fibroporia radiculosa</name>
    <dbReference type="NCBI Taxonomy" id="599839"/>
    <lineage>
        <taxon>Eukaryota</taxon>
        <taxon>Fungi</taxon>
        <taxon>Dikarya</taxon>
        <taxon>Basidiomycota</taxon>
        <taxon>Agaricomycotina</taxon>
        <taxon>Agaricomycetes</taxon>
        <taxon>Polyporales</taxon>
        <taxon>Fibroporiaceae</taxon>
        <taxon>Fibroporia</taxon>
    </lineage>
</organism>